<feature type="domain" description="Peptidase M61 catalytic" evidence="2">
    <location>
        <begin position="287"/>
        <end position="403"/>
    </location>
</feature>
<dbReference type="InterPro" id="IPR007963">
    <property type="entry name" value="Peptidase_M61_catalytic"/>
</dbReference>
<dbReference type="GO" id="GO:0006508">
    <property type="term" value="P:proteolysis"/>
    <property type="evidence" value="ECO:0007669"/>
    <property type="project" value="UniProtKB-KW"/>
</dbReference>
<dbReference type="RefSeq" id="WP_009146597.1">
    <property type="nucleotide sequence ID" value="NZ_CP121471.1"/>
</dbReference>
<reference evidence="6" key="1">
    <citation type="submission" date="2011-06" db="EMBL/GenBank/DDBJ databases">
        <authorList>
            <consortium name="US DOE Joint Genome Institute (JGI-PGF)"/>
            <person name="Lucas S."/>
            <person name="Han J."/>
            <person name="Lapidus A."/>
            <person name="Cheng J.-F."/>
            <person name="Goodwin L."/>
            <person name="Pitluck S."/>
            <person name="Peters L."/>
            <person name="Land M.L."/>
            <person name="Hauser L."/>
            <person name="Vogl K."/>
            <person name="Liu Z."/>
            <person name="Overmann J."/>
            <person name="Frigaard N.-U."/>
            <person name="Bryant D.A."/>
            <person name="Woyke T.J."/>
        </authorList>
    </citation>
    <scope>NUCLEOTIDE SEQUENCE [LARGE SCALE GENOMIC DNA]</scope>
    <source>
        <strain evidence="6">970</strain>
    </source>
</reference>
<dbReference type="AlphaFoldDB" id="H8YVN4"/>
<dbReference type="SUPFAM" id="SSF50156">
    <property type="entry name" value="PDZ domain-like"/>
    <property type="match status" value="1"/>
</dbReference>
<accession>H8YVN4</accession>
<dbReference type="eggNOG" id="COG3975">
    <property type="taxonomic scope" value="Bacteria"/>
</dbReference>
<dbReference type="Gene3D" id="2.30.42.10">
    <property type="match status" value="1"/>
</dbReference>
<dbReference type="InterPro" id="IPR027268">
    <property type="entry name" value="Peptidase_M4/M1_CTD_sf"/>
</dbReference>
<reference evidence="5 6" key="2">
    <citation type="submission" date="2011-11" db="EMBL/GenBank/DDBJ databases">
        <authorList>
            <consortium name="US DOE Joint Genome Institute"/>
            <person name="Lucas S."/>
            <person name="Han J."/>
            <person name="Lapidus A."/>
            <person name="Cheng J.-F."/>
            <person name="Goodwin L."/>
            <person name="Pitluck S."/>
            <person name="Peters L."/>
            <person name="Ovchinnikova G."/>
            <person name="Zhang X."/>
            <person name="Detter J.C."/>
            <person name="Han C."/>
            <person name="Tapia R."/>
            <person name="Land M."/>
            <person name="Hauser L."/>
            <person name="Kyrpides N."/>
            <person name="Ivanova N."/>
            <person name="Pagani I."/>
            <person name="Vogl K."/>
            <person name="Liu Z."/>
            <person name="Overmann J."/>
            <person name="Frigaard N.-U."/>
            <person name="Bryant D."/>
            <person name="Woyke T."/>
        </authorList>
    </citation>
    <scope>NUCLEOTIDE SEQUENCE [LARGE SCALE GENOMIC DNA]</scope>
    <source>
        <strain evidence="5 6">970</strain>
    </source>
</reference>
<sequence>MTTTGTLRYRVASQNPRAHLFDLRLSIPEEPSSLTPADENNAPARALTLSLPAWIPGSYMIRDFARHLIKVHAQDATGPIRVEKRDKQTWHLPATRGTVTLSYQVHAGELSVRAAHLDHTHGYFNGVCLFLQVEGCEDWPCELDIERPKDPCAADWRLATSLTSAGASAWGFGHYRADNYAELIDHPVEMGRFALVEFSVRGIPHAMAISGHQRADLERLSRDLSKTCEQQAALFSELPIERYLFLTQVVGNGYGGLEHRASSSLICNRDDLPRQGDSDTSEGYRRFLGLCSHEYFHLWNVKRIRPQVFAEQGLMREVHTRLLWFFEGVTSYYDDLALVRAGLISPKDYLGLLANSISRVRRDPGRLRQTLAESSFDAWTKFYQQDANAPNAIVSYYTKGALIALALDLTIRHRSHGHHSLDDVMQALWQRYGRNDIGVPEQAPEQLAAEVTGIDLTTFFAQALDDTADIDLTPLFASLGITMHLRPAKDDKDLGGAPDQPTAIEPQPSIGARTQAQGAELKLAAVINDRPAERAGLAPGDILVAIDGLRVDGNNFNTLLARCPIGKLVAFHAFRRDELHRFELIPEPAPADICELILMEQPPAAALKARAAWLHTQP</sequence>
<dbReference type="InterPro" id="IPR036034">
    <property type="entry name" value="PDZ_sf"/>
</dbReference>
<evidence type="ECO:0000313" key="6">
    <source>
        <dbReference type="Proteomes" id="UP000002964"/>
    </source>
</evidence>
<proteinExistence type="predicted"/>
<name>H8YVN4_9GAMM</name>
<dbReference type="HOGENOM" id="CLU_022755_0_1_6"/>
<dbReference type="Proteomes" id="UP000002964">
    <property type="component" value="Unassembled WGS sequence"/>
</dbReference>
<dbReference type="InterPro" id="IPR001478">
    <property type="entry name" value="PDZ"/>
</dbReference>
<dbReference type="PIRSF" id="PIRSF016493">
    <property type="entry name" value="Glycyl_aminpptds"/>
    <property type="match status" value="1"/>
</dbReference>
<evidence type="ECO:0000256" key="1">
    <source>
        <dbReference type="SAM" id="MobiDB-lite"/>
    </source>
</evidence>
<gene>
    <name evidence="5" type="ORF">Thi970DRAFT_00110</name>
</gene>
<dbReference type="STRING" id="631362.Thi970DRAFT_00110"/>
<evidence type="ECO:0000259" key="4">
    <source>
        <dbReference type="Pfam" id="PF17899"/>
    </source>
</evidence>
<dbReference type="SUPFAM" id="SSF55486">
    <property type="entry name" value="Metalloproteases ('zincins'), catalytic domain"/>
    <property type="match status" value="1"/>
</dbReference>
<dbReference type="Gene3D" id="2.60.40.3650">
    <property type="match status" value="1"/>
</dbReference>
<dbReference type="Pfam" id="PF05299">
    <property type="entry name" value="Peptidase_M61"/>
    <property type="match status" value="1"/>
</dbReference>
<feature type="domain" description="Peptidase M61 N-terminal" evidence="4">
    <location>
        <begin position="8"/>
        <end position="192"/>
    </location>
</feature>
<dbReference type="InterPro" id="IPR040756">
    <property type="entry name" value="Peptidase_M61_N"/>
</dbReference>
<evidence type="ECO:0000313" key="5">
    <source>
        <dbReference type="EMBL" id="EIC23974.1"/>
    </source>
</evidence>
<protein>
    <submittedName>
        <fullName evidence="5">Putative protease with the C-terminal PDZ domain</fullName>
    </submittedName>
</protein>
<organism evidence="5 6">
    <name type="scientific">Thiorhodovibrio frisius</name>
    <dbReference type="NCBI Taxonomy" id="631362"/>
    <lineage>
        <taxon>Bacteria</taxon>
        <taxon>Pseudomonadati</taxon>
        <taxon>Pseudomonadota</taxon>
        <taxon>Gammaproteobacteria</taxon>
        <taxon>Chromatiales</taxon>
        <taxon>Chromatiaceae</taxon>
        <taxon>Thiorhodovibrio</taxon>
    </lineage>
</organism>
<keyword evidence="6" id="KW-1185">Reference proteome</keyword>
<dbReference type="MEROPS" id="M61.002"/>
<feature type="domain" description="PDZ" evidence="3">
    <location>
        <begin position="508"/>
        <end position="583"/>
    </location>
</feature>
<evidence type="ECO:0000259" key="3">
    <source>
        <dbReference type="Pfam" id="PF13180"/>
    </source>
</evidence>
<feature type="region of interest" description="Disordered" evidence="1">
    <location>
        <begin position="490"/>
        <end position="509"/>
    </location>
</feature>
<dbReference type="GO" id="GO:0008233">
    <property type="term" value="F:peptidase activity"/>
    <property type="evidence" value="ECO:0007669"/>
    <property type="project" value="UniProtKB-KW"/>
</dbReference>
<keyword evidence="5" id="KW-0378">Hydrolase</keyword>
<keyword evidence="5" id="KW-0645">Protease</keyword>
<evidence type="ECO:0000259" key="2">
    <source>
        <dbReference type="Pfam" id="PF05299"/>
    </source>
</evidence>
<dbReference type="Pfam" id="PF17899">
    <property type="entry name" value="Peptidase_M61_N"/>
    <property type="match status" value="1"/>
</dbReference>
<dbReference type="OrthoDB" id="9778516at2"/>
<dbReference type="Gene3D" id="1.10.390.10">
    <property type="entry name" value="Neutral Protease Domain 2"/>
    <property type="match status" value="1"/>
</dbReference>
<dbReference type="Pfam" id="PF13180">
    <property type="entry name" value="PDZ_2"/>
    <property type="match status" value="1"/>
</dbReference>
<dbReference type="EMBL" id="JH603163">
    <property type="protein sequence ID" value="EIC23974.1"/>
    <property type="molecule type" value="Genomic_DNA"/>
</dbReference>
<dbReference type="InterPro" id="IPR024191">
    <property type="entry name" value="Peptidase_M61"/>
</dbReference>